<sequence length="190" mass="22569">MVIDGFDEILNTLYIAKRLYDMGRYEVAEANFFDTVDYDVYYENMYGLIENIFESYYCQYYERHGMEIHVLSDPVIVDFCLLAGEYGKAHKIPDGQNPYIQEARQKIGRHLNFSYCLDWRFMVHTEPKRPFHSRIGIFIYQDDYVDLGWLAYGLVEIYEWFSDACMRLRDILQKKKADIVQLPGEEVKAA</sequence>
<proteinExistence type="predicted"/>
<dbReference type="EMBL" id="OFSM01000023">
    <property type="protein sequence ID" value="SOY31260.1"/>
    <property type="molecule type" value="Genomic_DNA"/>
</dbReference>
<gene>
    <name evidence="1" type="ORF">AMURIS_03996</name>
</gene>
<dbReference type="RefSeq" id="WP_103241262.1">
    <property type="nucleotide sequence ID" value="NZ_JANJZD010000021.1"/>
</dbReference>
<reference evidence="1 2" key="1">
    <citation type="submission" date="2018-01" db="EMBL/GenBank/DDBJ databases">
        <authorList>
            <person name="Gaut B.S."/>
            <person name="Morton B.R."/>
            <person name="Clegg M.T."/>
            <person name="Duvall M.R."/>
        </authorList>
    </citation>
    <scope>NUCLEOTIDE SEQUENCE [LARGE SCALE GENOMIC DNA]</scope>
    <source>
        <strain evidence="1">GP69</strain>
    </source>
</reference>
<accession>A0A2K4ZLE4</accession>
<evidence type="ECO:0000313" key="1">
    <source>
        <dbReference type="EMBL" id="SOY31260.1"/>
    </source>
</evidence>
<name>A0A2K4ZLE4_9FIRM</name>
<dbReference type="Proteomes" id="UP000236311">
    <property type="component" value="Unassembled WGS sequence"/>
</dbReference>
<organism evidence="1 2">
    <name type="scientific">Acetatifactor muris</name>
    <dbReference type="NCBI Taxonomy" id="879566"/>
    <lineage>
        <taxon>Bacteria</taxon>
        <taxon>Bacillati</taxon>
        <taxon>Bacillota</taxon>
        <taxon>Clostridia</taxon>
        <taxon>Lachnospirales</taxon>
        <taxon>Lachnospiraceae</taxon>
        <taxon>Acetatifactor</taxon>
    </lineage>
</organism>
<evidence type="ECO:0000313" key="2">
    <source>
        <dbReference type="Proteomes" id="UP000236311"/>
    </source>
</evidence>
<keyword evidence="2" id="KW-1185">Reference proteome</keyword>
<protein>
    <submittedName>
        <fullName evidence="1">Uncharacterized protein</fullName>
    </submittedName>
</protein>
<dbReference type="AlphaFoldDB" id="A0A2K4ZLE4"/>
<dbReference type="OrthoDB" id="9812887at2"/>